<evidence type="ECO:0000256" key="1">
    <source>
        <dbReference type="SAM" id="Phobius"/>
    </source>
</evidence>
<feature type="transmembrane region" description="Helical" evidence="1">
    <location>
        <begin position="15"/>
        <end position="36"/>
    </location>
</feature>
<protein>
    <submittedName>
        <fullName evidence="2">Uncharacterized protein</fullName>
    </submittedName>
</protein>
<keyword evidence="1" id="KW-0812">Transmembrane</keyword>
<reference evidence="3" key="1">
    <citation type="submission" date="2021-01" db="EMBL/GenBank/DDBJ databases">
        <title>Caligus Genome Assembly.</title>
        <authorList>
            <person name="Gallardo-Escarate C."/>
        </authorList>
    </citation>
    <scope>NUCLEOTIDE SEQUENCE [LARGE SCALE GENOMIC DNA]</scope>
</reference>
<organism evidence="2 3">
    <name type="scientific">Caligus rogercresseyi</name>
    <name type="common">Sea louse</name>
    <dbReference type="NCBI Taxonomy" id="217165"/>
    <lineage>
        <taxon>Eukaryota</taxon>
        <taxon>Metazoa</taxon>
        <taxon>Ecdysozoa</taxon>
        <taxon>Arthropoda</taxon>
        <taxon>Crustacea</taxon>
        <taxon>Multicrustacea</taxon>
        <taxon>Hexanauplia</taxon>
        <taxon>Copepoda</taxon>
        <taxon>Siphonostomatoida</taxon>
        <taxon>Caligidae</taxon>
        <taxon>Caligus</taxon>
    </lineage>
</organism>
<evidence type="ECO:0000313" key="3">
    <source>
        <dbReference type="Proteomes" id="UP000595437"/>
    </source>
</evidence>
<gene>
    <name evidence="2" type="ORF">FKW44_011109</name>
</gene>
<accession>A0A7T8HIJ8</accession>
<name>A0A7T8HIJ8_CALRO</name>
<evidence type="ECO:0000313" key="2">
    <source>
        <dbReference type="EMBL" id="QQP50190.1"/>
    </source>
</evidence>
<dbReference type="Proteomes" id="UP000595437">
    <property type="component" value="Chromosome 7"/>
</dbReference>
<dbReference type="AlphaFoldDB" id="A0A7T8HIJ8"/>
<keyword evidence="1" id="KW-0472">Membrane</keyword>
<keyword evidence="1" id="KW-1133">Transmembrane helix</keyword>
<proteinExistence type="predicted"/>
<dbReference type="EMBL" id="CP045896">
    <property type="protein sequence ID" value="QQP50190.1"/>
    <property type="molecule type" value="Genomic_DNA"/>
</dbReference>
<keyword evidence="3" id="KW-1185">Reference proteome</keyword>
<sequence>MRGSAITRDLNHQQLSVYFVLFIDILLTLLFLSLFVHGEETRLTNCDEEDTLEAKTAFKNCVDSSKAPILENTESFKESGLNSLCERLNNLFSTCEEERITLMECTSEAQVENVIEAHMTSIGDILESLLRDMDVKSCSVFNNEGRSDEEYLRNMRTRMRQKKPLPKMLLLSRGGASTS</sequence>